<reference evidence="1" key="1">
    <citation type="journal article" date="2014" name="Front. Microbiol.">
        <title>High frequency of phylogenetically diverse reductive dehalogenase-homologous genes in deep subseafloor sedimentary metagenomes.</title>
        <authorList>
            <person name="Kawai M."/>
            <person name="Futagami T."/>
            <person name="Toyoda A."/>
            <person name="Takaki Y."/>
            <person name="Nishi S."/>
            <person name="Hori S."/>
            <person name="Arai W."/>
            <person name="Tsubouchi T."/>
            <person name="Morono Y."/>
            <person name="Uchiyama I."/>
            <person name="Ito T."/>
            <person name="Fujiyama A."/>
            <person name="Inagaki F."/>
            <person name="Takami H."/>
        </authorList>
    </citation>
    <scope>NUCLEOTIDE SEQUENCE</scope>
    <source>
        <strain evidence="1">Expedition CK06-06</strain>
    </source>
</reference>
<sequence length="185" mass="21084">DIFDGRITVENIKITKPFSKNRTFFCDVGFEDLSLERLTDSVPFGRVTGIIRGKIEGLAFSYGQPEAFIMELESIKRKGVSQKFSVRAVNDLSIISTGEGTALPANKGVKRFIQEFPYRKIGIFCSLKNDIFTLRGTIKKKGVEYLVKKSWLFGISVINRKPRNHIRFKDMLSRLKRVGRAKESQ</sequence>
<gene>
    <name evidence="1" type="ORF">S12H4_36813</name>
</gene>
<evidence type="ECO:0008006" key="2">
    <source>
        <dbReference type="Google" id="ProtNLM"/>
    </source>
</evidence>
<organism evidence="1">
    <name type="scientific">marine sediment metagenome</name>
    <dbReference type="NCBI Taxonomy" id="412755"/>
    <lineage>
        <taxon>unclassified sequences</taxon>
        <taxon>metagenomes</taxon>
        <taxon>ecological metagenomes</taxon>
    </lineage>
</organism>
<feature type="non-terminal residue" evidence="1">
    <location>
        <position position="1"/>
    </location>
</feature>
<comment type="caution">
    <text evidence="1">The sequence shown here is derived from an EMBL/GenBank/DDBJ whole genome shotgun (WGS) entry which is preliminary data.</text>
</comment>
<proteinExistence type="predicted"/>
<name>X1U2Z9_9ZZZZ</name>
<protein>
    <recommendedName>
        <fullName evidence="2">AsmA-like C-terminal domain-containing protein</fullName>
    </recommendedName>
</protein>
<evidence type="ECO:0000313" key="1">
    <source>
        <dbReference type="EMBL" id="GAI94195.1"/>
    </source>
</evidence>
<dbReference type="EMBL" id="BARW01021980">
    <property type="protein sequence ID" value="GAI94195.1"/>
    <property type="molecule type" value="Genomic_DNA"/>
</dbReference>
<accession>X1U2Z9</accession>
<dbReference type="AlphaFoldDB" id="X1U2Z9"/>